<evidence type="ECO:0000313" key="9">
    <source>
        <dbReference type="EMBL" id="PPJ57935.1"/>
    </source>
</evidence>
<evidence type="ECO:0000256" key="5">
    <source>
        <dbReference type="ARBA" id="ARBA00022917"/>
    </source>
</evidence>
<proteinExistence type="inferred from homology"/>
<comment type="subunit">
    <text evidence="7">Subunit of the heterotrimeric GatCAB amidotransferase (AdT) complex, composed of A, B and C subunits.</text>
</comment>
<evidence type="ECO:0000256" key="1">
    <source>
        <dbReference type="ARBA" id="ARBA00005306"/>
    </source>
</evidence>
<dbReference type="HAMAP" id="MF_00121">
    <property type="entry name" value="GatB"/>
    <property type="match status" value="1"/>
</dbReference>
<dbReference type="Pfam" id="PF02934">
    <property type="entry name" value="GatB_N"/>
    <property type="match status" value="1"/>
</dbReference>
<dbReference type="GO" id="GO:0032543">
    <property type="term" value="P:mitochondrial translation"/>
    <property type="evidence" value="ECO:0007669"/>
    <property type="project" value="UniProtKB-UniRule"/>
</dbReference>
<dbReference type="InterPro" id="IPR014746">
    <property type="entry name" value="Gln_synth/guanido_kin_cat_dom"/>
</dbReference>
<keyword evidence="3 7" id="KW-0547">Nucleotide-binding</keyword>
<sequence length="615" mass="67362">MSNRVARTASSLSFHTTPCSAIRSPRPCIVAKWLQSRRDLTTSPLAANQQDTAAVPLRKHLKDEAKRKKAEAKLSSSKTAKSDPRLEKWELTVGIEIHAELNTACKLFSTAPALSGEENGGAANTKVALFDAALPGTQPQFQVATLLPALRAAIALGCGVQRKSGWDRKHYFHWDQPNGYQITQYYEPFARNGQLVLTAEDGVPQSDLNGAKSLKIGIKQIQMEQDTAKTTSHGASTYHIDLNRAGHPLIEIITLPHIHSPQTAAAVVRKIQSILKSVDACTTGMELGGLRADVNVSIRERGTSGTSSYSGVSGLGQRTEIKNLSSFKAVEDAIISERDRQISVLEAGGVVEGETRGWTLGATETTRLRGKEGEVDYRYMPDADLPPLLVGKDLVEHLKSTMPELPDDTVGRVVESYGLSLKDAKTVVALDDGDRLEFMEETVELLKEKLAGTEHESQHKLGKAVGNWVLHELGGLLDASVTWDEISVTPQELADIISNLLRKQITARAAKQLLSTLHETPPSDARPSVEQLIEDGNLRLRPLSEEEYSSLMQSIMDENPGKVTAVRDKGQKGKIMWFVGQMVRRGEEGTVEPEMAKQVAERMLGQWPAEALWRL</sequence>
<evidence type="ECO:0000256" key="4">
    <source>
        <dbReference type="ARBA" id="ARBA00022840"/>
    </source>
</evidence>
<feature type="domain" description="Asn/Gln amidotransferase" evidence="8">
    <location>
        <begin position="437"/>
        <end position="604"/>
    </location>
</feature>
<dbReference type="NCBIfam" id="NF004012">
    <property type="entry name" value="PRK05477.1-2"/>
    <property type="match status" value="1"/>
</dbReference>
<evidence type="ECO:0000256" key="7">
    <source>
        <dbReference type="HAMAP-Rule" id="MF_03147"/>
    </source>
</evidence>
<gene>
    <name evidence="9" type="ORF">CBER1_09713</name>
</gene>
<evidence type="ECO:0000313" key="10">
    <source>
        <dbReference type="Proteomes" id="UP000237631"/>
    </source>
</evidence>
<dbReference type="Proteomes" id="UP000237631">
    <property type="component" value="Unassembled WGS sequence"/>
</dbReference>
<dbReference type="SUPFAM" id="SSF89095">
    <property type="entry name" value="GatB/YqeY motif"/>
    <property type="match status" value="1"/>
</dbReference>
<keyword evidence="7" id="KW-0496">Mitochondrion</keyword>
<dbReference type="EMBL" id="PNEN01000484">
    <property type="protein sequence ID" value="PPJ57935.1"/>
    <property type="molecule type" value="Genomic_DNA"/>
</dbReference>
<comment type="caution">
    <text evidence="9">The sequence shown here is derived from an EMBL/GenBank/DDBJ whole genome shotgun (WGS) entry which is preliminary data.</text>
</comment>
<evidence type="ECO:0000256" key="2">
    <source>
        <dbReference type="ARBA" id="ARBA00022598"/>
    </source>
</evidence>
<dbReference type="GO" id="GO:0005739">
    <property type="term" value="C:mitochondrion"/>
    <property type="evidence" value="ECO:0007669"/>
    <property type="project" value="UniProtKB-SubCell"/>
</dbReference>
<protein>
    <recommendedName>
        <fullName evidence="7">Glutamyl-tRNA(Gln) amidotransferase subunit B, mitochondrial</fullName>
        <shortName evidence="7">Glu-AdT subunit B</shortName>
        <ecNumber evidence="7">6.3.5.-</ecNumber>
    </recommendedName>
</protein>
<dbReference type="STRING" id="357750.A0A2S6CDX8"/>
<comment type="function">
    <text evidence="7">Allows the formation of correctly charged Gln-tRNA(Gln) through the transamidation of misacylated Glu-tRNA(Gln) in the mitochondria. The reaction takes place in the presence of glutamine and ATP through an activated gamma-phospho-Glu-tRNA(Gln).</text>
</comment>
<dbReference type="SMART" id="SM00845">
    <property type="entry name" value="GatB_Yqey"/>
    <property type="match status" value="1"/>
</dbReference>
<dbReference type="AlphaFoldDB" id="A0A2S6CDX8"/>
<keyword evidence="10" id="KW-1185">Reference proteome</keyword>
<dbReference type="OrthoDB" id="1722066at2759"/>
<dbReference type="GO" id="GO:0050567">
    <property type="term" value="F:glutaminyl-tRNA synthase (glutamine-hydrolyzing) activity"/>
    <property type="evidence" value="ECO:0007669"/>
    <property type="project" value="UniProtKB-UniRule"/>
</dbReference>
<evidence type="ECO:0000256" key="6">
    <source>
        <dbReference type="ARBA" id="ARBA00047913"/>
    </source>
</evidence>
<comment type="subcellular location">
    <subcellularLocation>
        <location evidence="7">Mitochondrion</location>
    </subcellularLocation>
</comment>
<dbReference type="InterPro" id="IPR006075">
    <property type="entry name" value="Asn/Gln-tRNA_Trfase_suB/E_cat"/>
</dbReference>
<reference evidence="10" key="1">
    <citation type="journal article" date="2017" name="bioRxiv">
        <title>Conservation of a gene cluster reveals novel cercosporin biosynthetic mechanisms and extends production to the genus Colletotrichum.</title>
        <authorList>
            <person name="de Jonge R."/>
            <person name="Ebert M.K."/>
            <person name="Huitt-Roehl C.R."/>
            <person name="Pal P."/>
            <person name="Suttle J.C."/>
            <person name="Spanner R.E."/>
            <person name="Neubauer J.D."/>
            <person name="Jurick W.M.II."/>
            <person name="Stott K.A."/>
            <person name="Secor G.A."/>
            <person name="Thomma B.P.H.J."/>
            <person name="Van de Peer Y."/>
            <person name="Townsend C.A."/>
            <person name="Bolton M.D."/>
        </authorList>
    </citation>
    <scope>NUCLEOTIDE SEQUENCE [LARGE SCALE GENOMIC DNA]</scope>
    <source>
        <strain evidence="10">CBS538.71</strain>
    </source>
</reference>
<dbReference type="SUPFAM" id="SSF55931">
    <property type="entry name" value="Glutamine synthetase/guanido kinase"/>
    <property type="match status" value="1"/>
</dbReference>
<accession>A0A2S6CDX8</accession>
<comment type="catalytic activity">
    <reaction evidence="6 7">
        <text>L-glutamyl-tRNA(Gln) + L-glutamine + ATP + H2O = L-glutaminyl-tRNA(Gln) + L-glutamate + ADP + phosphate + H(+)</text>
        <dbReference type="Rhea" id="RHEA:17521"/>
        <dbReference type="Rhea" id="RHEA-COMP:9681"/>
        <dbReference type="Rhea" id="RHEA-COMP:9684"/>
        <dbReference type="ChEBI" id="CHEBI:15377"/>
        <dbReference type="ChEBI" id="CHEBI:15378"/>
        <dbReference type="ChEBI" id="CHEBI:29985"/>
        <dbReference type="ChEBI" id="CHEBI:30616"/>
        <dbReference type="ChEBI" id="CHEBI:43474"/>
        <dbReference type="ChEBI" id="CHEBI:58359"/>
        <dbReference type="ChEBI" id="CHEBI:78520"/>
        <dbReference type="ChEBI" id="CHEBI:78521"/>
        <dbReference type="ChEBI" id="CHEBI:456216"/>
    </reaction>
</comment>
<dbReference type="EC" id="6.3.5.-" evidence="7"/>
<keyword evidence="4 7" id="KW-0067">ATP-binding</keyword>
<dbReference type="InterPro" id="IPR018027">
    <property type="entry name" value="Asn/Gln_amidotransferase"/>
</dbReference>
<dbReference type="GO" id="GO:0070681">
    <property type="term" value="P:glutaminyl-tRNAGln biosynthesis via transamidation"/>
    <property type="evidence" value="ECO:0007669"/>
    <property type="project" value="UniProtKB-UniRule"/>
</dbReference>
<organism evidence="9 10">
    <name type="scientific">Cercospora berteroae</name>
    <dbReference type="NCBI Taxonomy" id="357750"/>
    <lineage>
        <taxon>Eukaryota</taxon>
        <taxon>Fungi</taxon>
        <taxon>Dikarya</taxon>
        <taxon>Ascomycota</taxon>
        <taxon>Pezizomycotina</taxon>
        <taxon>Dothideomycetes</taxon>
        <taxon>Dothideomycetidae</taxon>
        <taxon>Mycosphaerellales</taxon>
        <taxon>Mycosphaerellaceae</taxon>
        <taxon>Cercospora</taxon>
    </lineage>
</organism>
<evidence type="ECO:0000256" key="3">
    <source>
        <dbReference type="ARBA" id="ARBA00022741"/>
    </source>
</evidence>
<keyword evidence="5 7" id="KW-0648">Protein biosynthesis</keyword>
<dbReference type="InterPro" id="IPR004413">
    <property type="entry name" value="GatB"/>
</dbReference>
<dbReference type="PANTHER" id="PTHR11659">
    <property type="entry name" value="GLUTAMYL-TRNA GLN AMIDOTRANSFERASE SUBUNIT B MITOCHONDRIAL AND PROKARYOTIC PET112-RELATED"/>
    <property type="match status" value="1"/>
</dbReference>
<dbReference type="PROSITE" id="PS01234">
    <property type="entry name" value="GATB"/>
    <property type="match status" value="1"/>
</dbReference>
<dbReference type="PANTHER" id="PTHR11659:SF0">
    <property type="entry name" value="GLUTAMYL-TRNA(GLN) AMIDOTRANSFERASE SUBUNIT B, MITOCHONDRIAL"/>
    <property type="match status" value="1"/>
</dbReference>
<dbReference type="GO" id="GO:0030956">
    <property type="term" value="C:glutamyl-tRNA(Gln) amidotransferase complex"/>
    <property type="evidence" value="ECO:0007669"/>
    <property type="project" value="UniProtKB-UniRule"/>
</dbReference>
<dbReference type="InterPro" id="IPR003789">
    <property type="entry name" value="Asn/Gln_tRNA_amidoTrase-B-like"/>
</dbReference>
<dbReference type="GO" id="GO:0005524">
    <property type="term" value="F:ATP binding"/>
    <property type="evidence" value="ECO:0007669"/>
    <property type="project" value="UniProtKB-KW"/>
</dbReference>
<dbReference type="InterPro" id="IPR017959">
    <property type="entry name" value="Asn/Gln-tRNA_amidoTrfase_suB/E"/>
</dbReference>
<dbReference type="InterPro" id="IPR017958">
    <property type="entry name" value="Gln-tRNA_amidoTrfase_suB_CS"/>
</dbReference>
<evidence type="ECO:0000259" key="8">
    <source>
        <dbReference type="SMART" id="SM00845"/>
    </source>
</evidence>
<dbReference type="Pfam" id="PF02637">
    <property type="entry name" value="GatB_Yqey"/>
    <property type="match status" value="1"/>
</dbReference>
<dbReference type="NCBIfam" id="TIGR00133">
    <property type="entry name" value="gatB"/>
    <property type="match status" value="1"/>
</dbReference>
<comment type="similarity">
    <text evidence="1 7">Belongs to the GatB/GatE family. GatB subfamily.</text>
</comment>
<name>A0A2S6CDX8_9PEZI</name>
<keyword evidence="2 7" id="KW-0436">Ligase</keyword>